<keyword evidence="3" id="KW-0808">Transferase</keyword>
<dbReference type="SUPFAM" id="SSF56436">
    <property type="entry name" value="C-type lectin-like"/>
    <property type="match status" value="1"/>
</dbReference>
<dbReference type="InterPro" id="IPR005532">
    <property type="entry name" value="SUMF_dom"/>
</dbReference>
<dbReference type="OrthoDB" id="275178at2"/>
<dbReference type="GO" id="GO:0120147">
    <property type="term" value="F:formylglycine-generating oxidase activity"/>
    <property type="evidence" value="ECO:0007669"/>
    <property type="project" value="TreeGrafter"/>
</dbReference>
<dbReference type="Gene3D" id="3.90.1580.10">
    <property type="entry name" value="paralog of FGE (formylglycine-generating enzyme)"/>
    <property type="match status" value="1"/>
</dbReference>
<dbReference type="InterPro" id="IPR027558">
    <property type="entry name" value="Pre_pil_HX9DG_C"/>
</dbReference>
<feature type="domain" description="Sulfatase-modifying factor enzyme-like" evidence="1">
    <location>
        <begin position="398"/>
        <end position="618"/>
    </location>
</feature>
<dbReference type="InterPro" id="IPR042095">
    <property type="entry name" value="SUMF_sf"/>
</dbReference>
<dbReference type="PANTHER" id="PTHR23150">
    <property type="entry name" value="SULFATASE MODIFYING FACTOR 1, 2"/>
    <property type="match status" value="1"/>
</dbReference>
<dbReference type="InterPro" id="IPR016187">
    <property type="entry name" value="CTDL_fold"/>
</dbReference>
<evidence type="ECO:0000313" key="4">
    <source>
        <dbReference type="Proteomes" id="UP000315724"/>
    </source>
</evidence>
<protein>
    <submittedName>
        <fullName evidence="3">Serine/threonine-protein kinase pkn1</fullName>
        <ecNumber evidence="3">2.7.11.1</ecNumber>
    </submittedName>
</protein>
<sequence>MKVYQKSLRIHRNGMSRLDVVIVVLVLTLLVSLASPWVLRLREQARQTACANNMKQLVAGMRAYHDTHASLPPAAVWDVNATYSLALHESDRVERISRENWLQLILPQIGESDLAAQFDSTVPIGHVNNEQARTTWVGEFKCPSDTFHREDSPHHFYPVVGEDQYIEFARGNYAINGGTHNYELTPPSTQGPQGDFCHLVMSEEPRRYEMWGNGIAGINKSFSFDDITNGQSTTIALEEIRSGVHELDPRGVWALGQVGGSITWGHGVNGDTFSPNNQDFRADDILRAKELHQAVGSDQIEALGMPTCSYVDRNQQSTARSMHQGGVNVAFVDGSVKFISDNIDPGLWHVLHSRETPPEELSDWELLADMSNFAEASTTRRSSLMDIPHTYTNSFGMKFVRIPAGTYEMGLANNDRNLGSPICPTHEVEISRDFLISIYEVTHEQFAMAENQEIESASDIATLPITNVTWYEAQTFCERISKANPNFLYRLPTEAEWEYVCRGGSTEPYDWNLTRQPNDQSGDAAGITPWLPLTPVGNYPSNTYGVYDMRGNAWEWTHDWFDRDYYQRSRKTNPFGPELGFIKVVRGSDWRFIGEPCLLDYPMQPPWKKNPFVGFRVVCEPTDSSLEDPK</sequence>
<dbReference type="SUPFAM" id="SSF54523">
    <property type="entry name" value="Pili subunits"/>
    <property type="match status" value="1"/>
</dbReference>
<dbReference type="InterPro" id="IPR051043">
    <property type="entry name" value="Sulfatase_Mod_Factor_Kinase"/>
</dbReference>
<dbReference type="Pfam" id="PF07596">
    <property type="entry name" value="SBP_bac_10"/>
    <property type="match status" value="1"/>
</dbReference>
<accession>A0A517QMR6</accession>
<feature type="domain" description="DUF1559" evidence="2">
    <location>
        <begin position="42"/>
        <end position="345"/>
    </location>
</feature>
<dbReference type="EC" id="2.7.11.1" evidence="3"/>
<evidence type="ECO:0000259" key="2">
    <source>
        <dbReference type="Pfam" id="PF07596"/>
    </source>
</evidence>
<keyword evidence="3" id="KW-0418">Kinase</keyword>
<organism evidence="3 4">
    <name type="scientific">Thalassoglobus polymorphus</name>
    <dbReference type="NCBI Taxonomy" id="2527994"/>
    <lineage>
        <taxon>Bacteria</taxon>
        <taxon>Pseudomonadati</taxon>
        <taxon>Planctomycetota</taxon>
        <taxon>Planctomycetia</taxon>
        <taxon>Planctomycetales</taxon>
        <taxon>Planctomycetaceae</taxon>
        <taxon>Thalassoglobus</taxon>
    </lineage>
</organism>
<dbReference type="NCBIfam" id="TIGR04294">
    <property type="entry name" value="pre_pil_HX9DG"/>
    <property type="match status" value="1"/>
</dbReference>
<dbReference type="Pfam" id="PF03781">
    <property type="entry name" value="FGE-sulfatase"/>
    <property type="match status" value="1"/>
</dbReference>
<evidence type="ECO:0000259" key="1">
    <source>
        <dbReference type="Pfam" id="PF03781"/>
    </source>
</evidence>
<keyword evidence="4" id="KW-1185">Reference proteome</keyword>
<gene>
    <name evidence="3" type="primary">pkn1_2</name>
    <name evidence="3" type="ORF">Mal48_21770</name>
</gene>
<dbReference type="KEGG" id="tpol:Mal48_21770"/>
<dbReference type="InterPro" id="IPR011453">
    <property type="entry name" value="DUF1559"/>
</dbReference>
<evidence type="ECO:0000313" key="3">
    <source>
        <dbReference type="EMBL" id="QDT32928.1"/>
    </source>
</evidence>
<reference evidence="3 4" key="1">
    <citation type="submission" date="2019-02" db="EMBL/GenBank/DDBJ databases">
        <title>Deep-cultivation of Planctomycetes and their phenomic and genomic characterization uncovers novel biology.</title>
        <authorList>
            <person name="Wiegand S."/>
            <person name="Jogler M."/>
            <person name="Boedeker C."/>
            <person name="Pinto D."/>
            <person name="Vollmers J."/>
            <person name="Rivas-Marin E."/>
            <person name="Kohn T."/>
            <person name="Peeters S.H."/>
            <person name="Heuer A."/>
            <person name="Rast P."/>
            <person name="Oberbeckmann S."/>
            <person name="Bunk B."/>
            <person name="Jeske O."/>
            <person name="Meyerdierks A."/>
            <person name="Storesund J.E."/>
            <person name="Kallscheuer N."/>
            <person name="Luecker S."/>
            <person name="Lage O.M."/>
            <person name="Pohl T."/>
            <person name="Merkel B.J."/>
            <person name="Hornburger P."/>
            <person name="Mueller R.-W."/>
            <person name="Bruemmer F."/>
            <person name="Labrenz M."/>
            <person name="Spormann A.M."/>
            <person name="Op den Camp H."/>
            <person name="Overmann J."/>
            <person name="Amann R."/>
            <person name="Jetten M.S.M."/>
            <person name="Mascher T."/>
            <person name="Medema M.H."/>
            <person name="Devos D.P."/>
            <person name="Kaster A.-K."/>
            <person name="Ovreas L."/>
            <person name="Rohde M."/>
            <person name="Galperin M.Y."/>
            <person name="Jogler C."/>
        </authorList>
    </citation>
    <scope>NUCLEOTIDE SEQUENCE [LARGE SCALE GENOMIC DNA]</scope>
    <source>
        <strain evidence="3 4">Mal48</strain>
    </source>
</reference>
<dbReference type="Proteomes" id="UP000315724">
    <property type="component" value="Chromosome"/>
</dbReference>
<name>A0A517QMR6_9PLAN</name>
<dbReference type="RefSeq" id="WP_145198565.1">
    <property type="nucleotide sequence ID" value="NZ_CP036267.1"/>
</dbReference>
<dbReference type="InterPro" id="IPR045584">
    <property type="entry name" value="Pilin-like"/>
</dbReference>
<dbReference type="PANTHER" id="PTHR23150:SF19">
    <property type="entry name" value="FORMYLGLYCINE-GENERATING ENZYME"/>
    <property type="match status" value="1"/>
</dbReference>
<proteinExistence type="predicted"/>
<dbReference type="GO" id="GO:0004674">
    <property type="term" value="F:protein serine/threonine kinase activity"/>
    <property type="evidence" value="ECO:0007669"/>
    <property type="project" value="UniProtKB-EC"/>
</dbReference>
<dbReference type="EMBL" id="CP036267">
    <property type="protein sequence ID" value="QDT32928.1"/>
    <property type="molecule type" value="Genomic_DNA"/>
</dbReference>
<dbReference type="AlphaFoldDB" id="A0A517QMR6"/>